<evidence type="ECO:0000313" key="7">
    <source>
        <dbReference type="Proteomes" id="UP000325440"/>
    </source>
</evidence>
<dbReference type="InterPro" id="IPR052774">
    <property type="entry name" value="Celegans_DevNeuronal_Protein"/>
</dbReference>
<dbReference type="PROSITE" id="PS50948">
    <property type="entry name" value="PAN"/>
    <property type="match status" value="3"/>
</dbReference>
<protein>
    <submittedName>
        <fullName evidence="6">PAN/Apple domain,Zona pellucida domain</fullName>
    </submittedName>
</protein>
<keyword evidence="3" id="KW-0732">Signal</keyword>
<feature type="signal peptide" evidence="3">
    <location>
        <begin position="1"/>
        <end position="28"/>
    </location>
</feature>
<dbReference type="InterPro" id="IPR056953">
    <property type="entry name" value="CUT_N"/>
</dbReference>
<dbReference type="Proteomes" id="UP000325440">
    <property type="component" value="Unassembled WGS sequence"/>
</dbReference>
<proteinExistence type="predicted"/>
<keyword evidence="7" id="KW-1185">Reference proteome</keyword>
<dbReference type="OrthoDB" id="6430118at2759"/>
<evidence type="ECO:0000256" key="1">
    <source>
        <dbReference type="SAM" id="MobiDB-lite"/>
    </source>
</evidence>
<dbReference type="Pfam" id="PF25057">
    <property type="entry name" value="CUT_N"/>
    <property type="match status" value="1"/>
</dbReference>
<feature type="transmembrane region" description="Helical" evidence="2">
    <location>
        <begin position="644"/>
        <end position="669"/>
    </location>
</feature>
<dbReference type="EMBL" id="CABPRJ010000949">
    <property type="protein sequence ID" value="VVC31380.1"/>
    <property type="molecule type" value="Genomic_DNA"/>
</dbReference>
<dbReference type="InterPro" id="IPR001507">
    <property type="entry name" value="ZP_dom"/>
</dbReference>
<dbReference type="PANTHER" id="PTHR47327:SF8">
    <property type="entry name" value="FI17836P1"/>
    <property type="match status" value="1"/>
</dbReference>
<feature type="domain" description="Apple" evidence="4">
    <location>
        <begin position="220"/>
        <end position="301"/>
    </location>
</feature>
<evidence type="ECO:0000256" key="3">
    <source>
        <dbReference type="SAM" id="SignalP"/>
    </source>
</evidence>
<sequence length="698" mass="77783">MRTREASPSPSWLVYVAAAALTMVRAHGQDCPDNVPVTYVKYSNSAPRSLVQPILLYASTPGVAITAECYNRCRKSVDCAGFIIDYTATSCYRVPNMGSSTDNIVMTPKVNFFRKACLRVPESCNRRAWPIEVSMDYELTGSQYSVLPNIGDKWRCAQICIDDTNNCKSANYFRQTKICSLNAETRRTKPTAFNPNQNQVEYLENECVNTSPDSNQISSCWHEPVYERTLQQVDLQIENINIEQCKERCETEKYFSCRGYTFKCPTDGFGGTLCLLHSDDTNSAGPLIPSSCSTYMERITCIDLSVSCSDDSMLVTLRSPGFKGRMFVLGRPEECGVNGRHTDMTTITLPIIGSNTQRNRCDVVVAKSASSNRKLATAVIVVQHHPVIQTVGDRVTKVSCAVGSSPRPLFLGSRPQNITLDATFGVEEPSIHNTIYNDGGYDPNGLVGSANQVAKMRILEVGRNVKQVSEVKLGDELELRIDVNHPYNATNLRAGHLVASSGDGLDSLLLLDWRGCPPEPSTFPVLNISPPNSMVAKFKAFRFPSSPVLRFSLMMMFCDQQCKPSDCGNGQVSHGRRKRNVPPTEPKTKEVPLQLAIVVRSLEEQEEIIDSQSQISNNDNNNNDRSPRKLEASVFRNNEWCITWPTGLAITIILVTMQTLIVIGCWSFFRRSNQKVLNDRVTLNSDFQPRHVTWADNQ</sequence>
<feature type="domain" description="Apple" evidence="4">
    <location>
        <begin position="31"/>
        <end position="117"/>
    </location>
</feature>
<organism evidence="6 7">
    <name type="scientific">Cinara cedri</name>
    <dbReference type="NCBI Taxonomy" id="506608"/>
    <lineage>
        <taxon>Eukaryota</taxon>
        <taxon>Metazoa</taxon>
        <taxon>Ecdysozoa</taxon>
        <taxon>Arthropoda</taxon>
        <taxon>Hexapoda</taxon>
        <taxon>Insecta</taxon>
        <taxon>Pterygota</taxon>
        <taxon>Neoptera</taxon>
        <taxon>Paraneoptera</taxon>
        <taxon>Hemiptera</taxon>
        <taxon>Sternorrhyncha</taxon>
        <taxon>Aphidomorpha</taxon>
        <taxon>Aphidoidea</taxon>
        <taxon>Aphididae</taxon>
        <taxon>Lachninae</taxon>
        <taxon>Cinara</taxon>
    </lineage>
</organism>
<name>A0A5E4MIL7_9HEMI</name>
<keyword evidence="2" id="KW-0472">Membrane</keyword>
<evidence type="ECO:0000256" key="2">
    <source>
        <dbReference type="SAM" id="Phobius"/>
    </source>
</evidence>
<dbReference type="PANTHER" id="PTHR47327">
    <property type="entry name" value="FI18240P1-RELATED"/>
    <property type="match status" value="1"/>
</dbReference>
<dbReference type="SMART" id="SM00241">
    <property type="entry name" value="ZP"/>
    <property type="match status" value="1"/>
</dbReference>
<reference evidence="6 7" key="1">
    <citation type="submission" date="2019-08" db="EMBL/GenBank/DDBJ databases">
        <authorList>
            <person name="Alioto T."/>
            <person name="Alioto T."/>
            <person name="Gomez Garrido J."/>
        </authorList>
    </citation>
    <scope>NUCLEOTIDE SEQUENCE [LARGE SCALE GENOMIC DNA]</scope>
</reference>
<keyword evidence="2" id="KW-0812">Transmembrane</keyword>
<dbReference type="InterPro" id="IPR003609">
    <property type="entry name" value="Pan_app"/>
</dbReference>
<gene>
    <name evidence="6" type="ORF">CINCED_3A009457</name>
</gene>
<feature type="region of interest" description="Disordered" evidence="1">
    <location>
        <begin position="566"/>
        <end position="588"/>
    </location>
</feature>
<evidence type="ECO:0000259" key="5">
    <source>
        <dbReference type="PROSITE" id="PS51034"/>
    </source>
</evidence>
<evidence type="ECO:0000259" key="4">
    <source>
        <dbReference type="PROSITE" id="PS50948"/>
    </source>
</evidence>
<dbReference type="GO" id="GO:0009653">
    <property type="term" value="P:anatomical structure morphogenesis"/>
    <property type="evidence" value="ECO:0007669"/>
    <property type="project" value="TreeGrafter"/>
</dbReference>
<dbReference type="SUPFAM" id="SSF57414">
    <property type="entry name" value="Hairpin loop containing domain-like"/>
    <property type="match status" value="1"/>
</dbReference>
<evidence type="ECO:0000313" key="6">
    <source>
        <dbReference type="EMBL" id="VVC31380.1"/>
    </source>
</evidence>
<feature type="domain" description="ZP" evidence="5">
    <location>
        <begin position="307"/>
        <end position="574"/>
    </location>
</feature>
<accession>A0A5E4MIL7</accession>
<dbReference type="AlphaFoldDB" id="A0A5E4MIL7"/>
<dbReference type="PROSITE" id="PS51034">
    <property type="entry name" value="ZP_2"/>
    <property type="match status" value="1"/>
</dbReference>
<dbReference type="SMART" id="SM00473">
    <property type="entry name" value="PAN_AP"/>
    <property type="match status" value="2"/>
</dbReference>
<feature type="chain" id="PRO_5023101448" evidence="3">
    <location>
        <begin position="29"/>
        <end position="698"/>
    </location>
</feature>
<dbReference type="Pfam" id="PF00024">
    <property type="entry name" value="PAN_1"/>
    <property type="match status" value="2"/>
</dbReference>
<feature type="domain" description="Apple" evidence="4">
    <location>
        <begin position="124"/>
        <end position="207"/>
    </location>
</feature>
<keyword evidence="2" id="KW-1133">Transmembrane helix</keyword>
<dbReference type="Gene3D" id="3.50.4.10">
    <property type="entry name" value="Hepatocyte Growth Factor"/>
    <property type="match status" value="2"/>
</dbReference>